<gene>
    <name evidence="2" type="ORF">HMPREF0554_0205</name>
</gene>
<dbReference type="InterPro" id="IPR037523">
    <property type="entry name" value="VOC_core"/>
</dbReference>
<evidence type="ECO:0000313" key="3">
    <source>
        <dbReference type="Proteomes" id="UP000004226"/>
    </source>
</evidence>
<protein>
    <submittedName>
        <fullName evidence="2">Glyoxalase family protein</fullName>
    </submittedName>
</protein>
<accession>D0GPG9</accession>
<keyword evidence="3" id="KW-1185">Reference proteome</keyword>
<comment type="caution">
    <text evidence="2">The sequence shown here is derived from an EMBL/GenBank/DDBJ whole genome shotgun (WGS) entry which is preliminary data.</text>
</comment>
<sequence>MKIKSVAIGIPVNNLEKSAKWYKDIFEPEEESVPSVDSPIIEYKTGPVWIQLFEGKTEDSDNIVNFEVENLEKEYNRLKEMSVINDEEITDIPDVIKYLEFKDPDGNKLTFVEIYSEAELKSK</sequence>
<dbReference type="CDD" id="cd06587">
    <property type="entry name" value="VOC"/>
    <property type="match status" value="1"/>
</dbReference>
<evidence type="ECO:0000313" key="2">
    <source>
        <dbReference type="EMBL" id="EEY34002.1"/>
    </source>
</evidence>
<dbReference type="InterPro" id="IPR029068">
    <property type="entry name" value="Glyas_Bleomycin-R_OHBP_Dase"/>
</dbReference>
<dbReference type="PROSITE" id="PS51819">
    <property type="entry name" value="VOC"/>
    <property type="match status" value="1"/>
</dbReference>
<feature type="domain" description="VOC" evidence="1">
    <location>
        <begin position="2"/>
        <end position="114"/>
    </location>
</feature>
<dbReference type="Gene3D" id="3.10.180.10">
    <property type="entry name" value="2,3-Dihydroxybiphenyl 1,2-Dioxygenase, domain 1"/>
    <property type="match status" value="1"/>
</dbReference>
<dbReference type="RefSeq" id="WP_006808358.1">
    <property type="nucleotide sequence ID" value="NZ_ADAD01000192.1"/>
</dbReference>
<dbReference type="Proteomes" id="UP000004226">
    <property type="component" value="Unassembled WGS sequence"/>
</dbReference>
<name>D0GPG9_9FUSO</name>
<dbReference type="Pfam" id="PF00903">
    <property type="entry name" value="Glyoxalase"/>
    <property type="match status" value="1"/>
</dbReference>
<dbReference type="SUPFAM" id="SSF54593">
    <property type="entry name" value="Glyoxalase/Bleomycin resistance protein/Dihydroxybiphenyl dioxygenase"/>
    <property type="match status" value="1"/>
</dbReference>
<dbReference type="eggNOG" id="COG0346">
    <property type="taxonomic scope" value="Bacteria"/>
</dbReference>
<dbReference type="InterPro" id="IPR004360">
    <property type="entry name" value="Glyas_Fos-R_dOase_dom"/>
</dbReference>
<dbReference type="AlphaFoldDB" id="D0GPG9"/>
<reference evidence="2 3" key="1">
    <citation type="submission" date="2009-10" db="EMBL/GenBank/DDBJ databases">
        <authorList>
            <person name="Harkins D.M."/>
            <person name="Madupu R."/>
            <person name="Durkin A.S."/>
            <person name="Torralba M."/>
            <person name="Methe B."/>
            <person name="Sutton G.G."/>
            <person name="Strausberg R.L."/>
            <person name="Nelson K.E."/>
        </authorList>
    </citation>
    <scope>NUCLEOTIDE SEQUENCE [LARGE SCALE GENOMIC DNA]</scope>
    <source>
        <strain evidence="2 3">F0264</strain>
    </source>
</reference>
<evidence type="ECO:0000259" key="1">
    <source>
        <dbReference type="PROSITE" id="PS51819"/>
    </source>
</evidence>
<proteinExistence type="predicted"/>
<organism evidence="2 3">
    <name type="scientific">Pseudoleptotrichia goodfellowii F0264</name>
    <dbReference type="NCBI Taxonomy" id="596323"/>
    <lineage>
        <taxon>Bacteria</taxon>
        <taxon>Fusobacteriati</taxon>
        <taxon>Fusobacteriota</taxon>
        <taxon>Fusobacteriia</taxon>
        <taxon>Fusobacteriales</taxon>
        <taxon>Leptotrichiaceae</taxon>
        <taxon>Pseudoleptotrichia</taxon>
    </lineage>
</organism>
<dbReference type="EMBL" id="ADAD01000192">
    <property type="protein sequence ID" value="EEY34002.1"/>
    <property type="molecule type" value="Genomic_DNA"/>
</dbReference>